<dbReference type="Proteomes" id="UP001501759">
    <property type="component" value="Unassembled WGS sequence"/>
</dbReference>
<comment type="caution">
    <text evidence="2">The sequence shown here is derived from an EMBL/GenBank/DDBJ whole genome shotgun (WGS) entry which is preliminary data.</text>
</comment>
<reference evidence="3" key="1">
    <citation type="journal article" date="2019" name="Int. J. Syst. Evol. Microbiol.">
        <title>The Global Catalogue of Microorganisms (GCM) 10K type strain sequencing project: providing services to taxonomists for standard genome sequencing and annotation.</title>
        <authorList>
            <consortium name="The Broad Institute Genomics Platform"/>
            <consortium name="The Broad Institute Genome Sequencing Center for Infectious Disease"/>
            <person name="Wu L."/>
            <person name="Ma J."/>
        </authorList>
    </citation>
    <scope>NUCLEOTIDE SEQUENCE [LARGE SCALE GENOMIC DNA]</scope>
    <source>
        <strain evidence="3">JCM 18409</strain>
    </source>
</reference>
<dbReference type="EMBL" id="BAABKB010000004">
    <property type="protein sequence ID" value="GAA5005831.1"/>
    <property type="molecule type" value="Genomic_DNA"/>
</dbReference>
<keyword evidence="3" id="KW-1185">Reference proteome</keyword>
<organism evidence="2 3">
    <name type="scientific">Streptomyces siamensis</name>
    <dbReference type="NCBI Taxonomy" id="1274986"/>
    <lineage>
        <taxon>Bacteria</taxon>
        <taxon>Bacillati</taxon>
        <taxon>Actinomycetota</taxon>
        <taxon>Actinomycetes</taxon>
        <taxon>Kitasatosporales</taxon>
        <taxon>Streptomycetaceae</taxon>
        <taxon>Streptomyces</taxon>
    </lineage>
</organism>
<evidence type="ECO:0008006" key="4">
    <source>
        <dbReference type="Google" id="ProtNLM"/>
    </source>
</evidence>
<evidence type="ECO:0000313" key="3">
    <source>
        <dbReference type="Proteomes" id="UP001501759"/>
    </source>
</evidence>
<dbReference type="Gene3D" id="2.30.30.40">
    <property type="entry name" value="SH3 Domains"/>
    <property type="match status" value="1"/>
</dbReference>
<feature type="signal peptide" evidence="1">
    <location>
        <begin position="1"/>
        <end position="36"/>
    </location>
</feature>
<feature type="chain" id="PRO_5045237620" description="SH3 domain-containing protein" evidence="1">
    <location>
        <begin position="37"/>
        <end position="165"/>
    </location>
</feature>
<gene>
    <name evidence="2" type="ORF">GCM10023335_22980</name>
</gene>
<evidence type="ECO:0000256" key="1">
    <source>
        <dbReference type="SAM" id="SignalP"/>
    </source>
</evidence>
<evidence type="ECO:0000313" key="2">
    <source>
        <dbReference type="EMBL" id="GAA5005831.1"/>
    </source>
</evidence>
<proteinExistence type="predicted"/>
<keyword evidence="1" id="KW-0732">Signal</keyword>
<protein>
    <recommendedName>
        <fullName evidence="4">SH3 domain-containing protein</fullName>
    </recommendedName>
</protein>
<accession>A0ABP9IRH1</accession>
<sequence length="165" mass="18198">MIQNVSPEVSMLRRTMQSGLLATVAVFALLPTAAVAADAGTTVSRPAHSAAPHGTYSLLPALGSSLHTTTRHTPMYRHHTKRHVTHRRTHAVGRVVTRRARLNVRSGPGTGYSVVGHRSRNGLVRLVCLREGSSVFGARHWYRLAHHKGYVSARYVYTRGFVPWC</sequence>
<name>A0ABP9IRH1_9ACTN</name>